<keyword evidence="2 7" id="KW-0349">Heme</keyword>
<sequence>MVPDDLMSVLLVFRTDEGRPLTEFEINNSLMNLLLAGNETTTSLLTNLVWRLLEDPSRWAAVRDDRSLVGPAIEESLRFDSPVLGMFRTSLREVTLSGTTIPQKTKIQANYAAANRDPVVFTDPDEFRLDRPKEELRRHIAFGKGPHVCPGAQLSRLEADIALNALLDNFPTLRIDGPGERILPFNFWGRQRLPVAW</sequence>
<dbReference type="Pfam" id="PF00067">
    <property type="entry name" value="p450"/>
    <property type="match status" value="1"/>
</dbReference>
<dbReference type="AlphaFoldDB" id="K5BJ60"/>
<dbReference type="PATRIC" id="fig|1122247.3.peg.3154"/>
<evidence type="ECO:0000313" key="9">
    <source>
        <dbReference type="Proteomes" id="UP000006265"/>
    </source>
</evidence>
<dbReference type="eggNOG" id="COG2124">
    <property type="taxonomic scope" value="Bacteria"/>
</dbReference>
<dbReference type="SUPFAM" id="SSF48264">
    <property type="entry name" value="Cytochrome P450"/>
    <property type="match status" value="1"/>
</dbReference>
<dbReference type="Gene3D" id="1.10.630.10">
    <property type="entry name" value="Cytochrome P450"/>
    <property type="match status" value="1"/>
</dbReference>
<comment type="caution">
    <text evidence="8">The sequence shown here is derived from an EMBL/GenBank/DDBJ whole genome shotgun (WGS) entry which is preliminary data.</text>
</comment>
<evidence type="ECO:0000256" key="7">
    <source>
        <dbReference type="RuleBase" id="RU000461"/>
    </source>
</evidence>
<evidence type="ECO:0000256" key="2">
    <source>
        <dbReference type="ARBA" id="ARBA00022617"/>
    </source>
</evidence>
<dbReference type="GO" id="GO:0005506">
    <property type="term" value="F:iron ion binding"/>
    <property type="evidence" value="ECO:0007669"/>
    <property type="project" value="InterPro"/>
</dbReference>
<dbReference type="PANTHER" id="PTHR46696:SF1">
    <property type="entry name" value="CYTOCHROME P450 YJIB-RELATED"/>
    <property type="match status" value="1"/>
</dbReference>
<evidence type="ECO:0000256" key="4">
    <source>
        <dbReference type="ARBA" id="ARBA00023002"/>
    </source>
</evidence>
<dbReference type="PANTHER" id="PTHR46696">
    <property type="entry name" value="P450, PUTATIVE (EUROFUNG)-RELATED"/>
    <property type="match status" value="1"/>
</dbReference>
<keyword evidence="5 7" id="KW-0408">Iron</keyword>
<dbReference type="GO" id="GO:0016705">
    <property type="term" value="F:oxidoreductase activity, acting on paired donors, with incorporation or reduction of molecular oxygen"/>
    <property type="evidence" value="ECO:0007669"/>
    <property type="project" value="InterPro"/>
</dbReference>
<dbReference type="RefSeq" id="WP_005629430.1">
    <property type="nucleotide sequence ID" value="NZ_AMRA01000095.1"/>
</dbReference>
<dbReference type="InterPro" id="IPR002397">
    <property type="entry name" value="Cyt_P450_B"/>
</dbReference>
<dbReference type="OrthoDB" id="142769at2"/>
<gene>
    <name evidence="8" type="ORF">C731_3289</name>
</gene>
<protein>
    <submittedName>
        <fullName evidence="8">Cytochrome P450 family protein</fullName>
    </submittedName>
</protein>
<dbReference type="InterPro" id="IPR001128">
    <property type="entry name" value="Cyt_P450"/>
</dbReference>
<dbReference type="EMBL" id="AMRA01000095">
    <property type="protein sequence ID" value="EKF22549.1"/>
    <property type="molecule type" value="Genomic_DNA"/>
</dbReference>
<dbReference type="PRINTS" id="PR00385">
    <property type="entry name" value="P450"/>
</dbReference>
<dbReference type="STRING" id="1122247.GCA_000379865_04306"/>
<dbReference type="InterPro" id="IPR036396">
    <property type="entry name" value="Cyt_P450_sf"/>
</dbReference>
<evidence type="ECO:0000256" key="6">
    <source>
        <dbReference type="ARBA" id="ARBA00023033"/>
    </source>
</evidence>
<evidence type="ECO:0000313" key="8">
    <source>
        <dbReference type="EMBL" id="EKF22549.1"/>
    </source>
</evidence>
<keyword evidence="6 7" id="KW-0503">Monooxygenase</keyword>
<dbReference type="GO" id="GO:0004497">
    <property type="term" value="F:monooxygenase activity"/>
    <property type="evidence" value="ECO:0007669"/>
    <property type="project" value="UniProtKB-KW"/>
</dbReference>
<evidence type="ECO:0000256" key="1">
    <source>
        <dbReference type="ARBA" id="ARBA00010617"/>
    </source>
</evidence>
<keyword evidence="4 7" id="KW-0560">Oxidoreductase</keyword>
<evidence type="ECO:0000256" key="3">
    <source>
        <dbReference type="ARBA" id="ARBA00022723"/>
    </source>
</evidence>
<comment type="similarity">
    <text evidence="1 7">Belongs to the cytochrome P450 family.</text>
</comment>
<dbReference type="GO" id="GO:0020037">
    <property type="term" value="F:heme binding"/>
    <property type="evidence" value="ECO:0007669"/>
    <property type="project" value="InterPro"/>
</dbReference>
<dbReference type="InterPro" id="IPR017972">
    <property type="entry name" value="Cyt_P450_CS"/>
</dbReference>
<accession>K5BJ60</accession>
<dbReference type="PRINTS" id="PR00359">
    <property type="entry name" value="BP450"/>
</dbReference>
<proteinExistence type="inferred from homology"/>
<dbReference type="Proteomes" id="UP000006265">
    <property type="component" value="Unassembled WGS sequence"/>
</dbReference>
<dbReference type="PROSITE" id="PS00086">
    <property type="entry name" value="CYTOCHROME_P450"/>
    <property type="match status" value="1"/>
</dbReference>
<organism evidence="8 9">
    <name type="scientific">Mycolicibacterium hassiacum (strain DSM 44199 / CIP 105218 / JCM 12690 / 3849)</name>
    <name type="common">Mycobacterium hassiacum</name>
    <dbReference type="NCBI Taxonomy" id="1122247"/>
    <lineage>
        <taxon>Bacteria</taxon>
        <taxon>Bacillati</taxon>
        <taxon>Actinomycetota</taxon>
        <taxon>Actinomycetes</taxon>
        <taxon>Mycobacteriales</taxon>
        <taxon>Mycobacteriaceae</taxon>
        <taxon>Mycolicibacterium</taxon>
    </lineage>
</organism>
<keyword evidence="3 7" id="KW-0479">Metal-binding</keyword>
<name>K5BJ60_MYCHD</name>
<keyword evidence="9" id="KW-1185">Reference proteome</keyword>
<reference evidence="8 9" key="1">
    <citation type="journal article" date="2012" name="J. Bacteriol.">
        <title>Genome sequence of Mycobacterium hassiacum DSM 44199, a rare source of heat-stable mycobacterial proteins.</title>
        <authorList>
            <person name="Tiago I."/>
            <person name="Maranha A."/>
            <person name="Mendes V."/>
            <person name="Alarico S."/>
            <person name="Moynihan P.J."/>
            <person name="Clarke A.J."/>
            <person name="Macedo-Ribeiro S."/>
            <person name="Pereira P.J."/>
            <person name="Empadinhas N."/>
        </authorList>
    </citation>
    <scope>NUCLEOTIDE SEQUENCE [LARGE SCALE GENOMIC DNA]</scope>
    <source>
        <strain evidence="9">DSM 44199 / CIP 105218 / JCM 12690 / 3849</strain>
    </source>
</reference>
<evidence type="ECO:0000256" key="5">
    <source>
        <dbReference type="ARBA" id="ARBA00023004"/>
    </source>
</evidence>